<evidence type="ECO:0000313" key="6">
    <source>
        <dbReference type="EMBL" id="MFB0835450.1"/>
    </source>
</evidence>
<dbReference type="Gene3D" id="1.10.530.10">
    <property type="match status" value="1"/>
</dbReference>
<dbReference type="Pfam" id="PF01476">
    <property type="entry name" value="LysM"/>
    <property type="match status" value="1"/>
</dbReference>
<dbReference type="SUPFAM" id="SSF54106">
    <property type="entry name" value="LysM domain"/>
    <property type="match status" value="1"/>
</dbReference>
<feature type="domain" description="LysM" evidence="5">
    <location>
        <begin position="188"/>
        <end position="235"/>
    </location>
</feature>
<dbReference type="InterPro" id="IPR006311">
    <property type="entry name" value="TAT_signal"/>
</dbReference>
<dbReference type="CDD" id="cd13925">
    <property type="entry name" value="RPF"/>
    <property type="match status" value="1"/>
</dbReference>
<dbReference type="PANTHER" id="PTHR34700">
    <property type="entry name" value="POTASSIUM BINDING PROTEIN KBP"/>
    <property type="match status" value="1"/>
</dbReference>
<dbReference type="PROSITE" id="PS51782">
    <property type="entry name" value="LYSM"/>
    <property type="match status" value="1"/>
</dbReference>
<dbReference type="InterPro" id="IPR018392">
    <property type="entry name" value="LysM"/>
</dbReference>
<evidence type="ECO:0000313" key="7">
    <source>
        <dbReference type="Proteomes" id="UP001575652"/>
    </source>
</evidence>
<dbReference type="PANTHER" id="PTHR34700:SF4">
    <property type="entry name" value="PHAGE-LIKE ELEMENT PBSX PROTEIN XKDP"/>
    <property type="match status" value="1"/>
</dbReference>
<dbReference type="InterPro" id="IPR052196">
    <property type="entry name" value="Bact_Kbp"/>
</dbReference>
<dbReference type="Proteomes" id="UP001575652">
    <property type="component" value="Unassembled WGS sequence"/>
</dbReference>
<dbReference type="Pfam" id="PF06737">
    <property type="entry name" value="Transglycosylas"/>
    <property type="match status" value="1"/>
</dbReference>
<reference evidence="6 7" key="1">
    <citation type="submission" date="2024-09" db="EMBL/GenBank/DDBJ databases">
        <authorList>
            <person name="Salinas-Garcia M.A."/>
            <person name="Prieme A."/>
        </authorList>
    </citation>
    <scope>NUCLEOTIDE SEQUENCE [LARGE SCALE GENOMIC DNA]</scope>
    <source>
        <strain evidence="6 7">DSM 21081</strain>
    </source>
</reference>
<feature type="region of interest" description="Disordered" evidence="3">
    <location>
        <begin position="124"/>
        <end position="178"/>
    </location>
</feature>
<proteinExistence type="inferred from homology"/>
<comment type="caution">
    <text evidence="6">The sequence shown here is derived from an EMBL/GenBank/DDBJ whole genome shotgun (WGS) entry which is preliminary data.</text>
</comment>
<evidence type="ECO:0000256" key="3">
    <source>
        <dbReference type="SAM" id="MobiDB-lite"/>
    </source>
</evidence>
<name>A0ABV4URY7_9MICC</name>
<dbReference type="InterPro" id="IPR023346">
    <property type="entry name" value="Lysozyme-like_dom_sf"/>
</dbReference>
<accession>A0ABV4URY7</accession>
<evidence type="ECO:0000256" key="2">
    <source>
        <dbReference type="ARBA" id="ARBA00022801"/>
    </source>
</evidence>
<keyword evidence="4" id="KW-0732">Signal</keyword>
<dbReference type="PROSITE" id="PS51318">
    <property type="entry name" value="TAT"/>
    <property type="match status" value="1"/>
</dbReference>
<keyword evidence="7" id="KW-1185">Reference proteome</keyword>
<evidence type="ECO:0000256" key="4">
    <source>
        <dbReference type="SAM" id="SignalP"/>
    </source>
</evidence>
<dbReference type="SUPFAM" id="SSF53955">
    <property type="entry name" value="Lysozyme-like"/>
    <property type="match status" value="1"/>
</dbReference>
<protein>
    <submittedName>
        <fullName evidence="6">Transglycosylase family protein</fullName>
    </submittedName>
</protein>
<keyword evidence="2" id="KW-0378">Hydrolase</keyword>
<sequence length="238" mass="24096">MIQHANSKSTKKSRFTRAGVTGGLAALALAGGAAGLGAAPASAASTSTWDALAQCESTGDWSINTGNGYYGGLQFSMSTWQAFGGTGNPANASKSTQIAVAEKVLATQGWGAWPACSAKLGLSGTEGSTASAGAEQAEAAPQQAAPKQVAPQAAPKQVAPQAAPKQAAPQQASGHAHQLPVDVQDSGADHKIETGDTLAKIAEKHDINSWKAIFALNKDVVADPHMIFVGEKLDLPAK</sequence>
<dbReference type="InterPro" id="IPR036779">
    <property type="entry name" value="LysM_dom_sf"/>
</dbReference>
<comment type="similarity">
    <text evidence="1">Belongs to the transglycosylase family. Rpf subfamily.</text>
</comment>
<evidence type="ECO:0000256" key="1">
    <source>
        <dbReference type="ARBA" id="ARBA00010830"/>
    </source>
</evidence>
<dbReference type="CDD" id="cd00118">
    <property type="entry name" value="LysM"/>
    <property type="match status" value="1"/>
</dbReference>
<dbReference type="RefSeq" id="WP_373972620.1">
    <property type="nucleotide sequence ID" value="NZ_JBHDLJ010000010.1"/>
</dbReference>
<dbReference type="Gene3D" id="3.10.350.10">
    <property type="entry name" value="LysM domain"/>
    <property type="match status" value="1"/>
</dbReference>
<evidence type="ECO:0000259" key="5">
    <source>
        <dbReference type="PROSITE" id="PS51782"/>
    </source>
</evidence>
<dbReference type="EMBL" id="JBHDLJ010000010">
    <property type="protein sequence ID" value="MFB0835450.1"/>
    <property type="molecule type" value="Genomic_DNA"/>
</dbReference>
<feature type="signal peptide" evidence="4">
    <location>
        <begin position="1"/>
        <end position="43"/>
    </location>
</feature>
<gene>
    <name evidence="6" type="ORF">ACETWP_12700</name>
</gene>
<organism evidence="6 7">
    <name type="scientific">Arthrobacter halodurans</name>
    <dbReference type="NCBI Taxonomy" id="516699"/>
    <lineage>
        <taxon>Bacteria</taxon>
        <taxon>Bacillati</taxon>
        <taxon>Actinomycetota</taxon>
        <taxon>Actinomycetes</taxon>
        <taxon>Micrococcales</taxon>
        <taxon>Micrococcaceae</taxon>
        <taxon>Arthrobacter</taxon>
    </lineage>
</organism>
<dbReference type="InterPro" id="IPR010618">
    <property type="entry name" value="RPF"/>
</dbReference>
<feature type="compositionally biased region" description="Low complexity" evidence="3">
    <location>
        <begin position="134"/>
        <end position="172"/>
    </location>
</feature>
<dbReference type="SMART" id="SM00257">
    <property type="entry name" value="LysM"/>
    <property type="match status" value="1"/>
</dbReference>
<feature type="chain" id="PRO_5046436895" evidence="4">
    <location>
        <begin position="44"/>
        <end position="238"/>
    </location>
</feature>